<dbReference type="Pfam" id="PF14903">
    <property type="entry name" value="WG_beta_rep"/>
    <property type="match status" value="2"/>
</dbReference>
<reference evidence="1 2" key="1">
    <citation type="submission" date="2024-12" db="EMBL/GenBank/DDBJ databases">
        <authorList>
            <person name="Hu S."/>
        </authorList>
    </citation>
    <scope>NUCLEOTIDE SEQUENCE [LARGE SCALE GENOMIC DNA]</scope>
    <source>
        <strain evidence="1 2">P-25</strain>
    </source>
</reference>
<dbReference type="EMBL" id="SRMP02000051">
    <property type="protein sequence ID" value="MFN0293691.1"/>
    <property type="molecule type" value="Genomic_DNA"/>
</dbReference>
<evidence type="ECO:0000313" key="2">
    <source>
        <dbReference type="Proteomes" id="UP001517367"/>
    </source>
</evidence>
<evidence type="ECO:0000313" key="1">
    <source>
        <dbReference type="EMBL" id="MFN0293691.1"/>
    </source>
</evidence>
<sequence length="266" mass="30529">MPFKYRFYRNEPILNKYYAIEDGINGPKGLLEIKTNKVVIEPTLDNITEKGNFIVLRDHQDMNTIVNKDLHKVLGVAGYNYKIHNDFIFLSKPYTSKQKFANYSILSSTHDIYNAAGQKINKEDYVVDAYDYFGMDSLLLVQNKFGKKLFINTKGDIVIDGSKYYIVNPFSCGLAPVKNAEGNWGYINTKGIVVIPFMYNEAKNFSKISAMVKTDGGYQLIDHQNRVIKKFAQGFSSYSVKKDAENLEYRNYDKRTYNSKGEVVKD</sequence>
<dbReference type="InterPro" id="IPR032774">
    <property type="entry name" value="WG_beta_rep"/>
</dbReference>
<dbReference type="PANTHER" id="PTHR37841:SF1">
    <property type="entry name" value="DUF3298 DOMAIN-CONTAINING PROTEIN"/>
    <property type="match status" value="1"/>
</dbReference>
<name>A0ABW9JP50_9SPHI</name>
<dbReference type="PANTHER" id="PTHR37841">
    <property type="entry name" value="GLR2918 PROTEIN"/>
    <property type="match status" value="1"/>
</dbReference>
<dbReference type="Proteomes" id="UP001517367">
    <property type="component" value="Unassembled WGS sequence"/>
</dbReference>
<dbReference type="RefSeq" id="WP_138729352.1">
    <property type="nucleotide sequence ID" value="NZ_SRMP02000051.1"/>
</dbReference>
<comment type="caution">
    <text evidence="1">The sequence shown here is derived from an EMBL/GenBank/DDBJ whole genome shotgun (WGS) entry which is preliminary data.</text>
</comment>
<organism evidence="1 2">
    <name type="scientific">Pedobacter helvus</name>
    <dbReference type="NCBI Taxonomy" id="2563444"/>
    <lineage>
        <taxon>Bacteria</taxon>
        <taxon>Pseudomonadati</taxon>
        <taxon>Bacteroidota</taxon>
        <taxon>Sphingobacteriia</taxon>
        <taxon>Sphingobacteriales</taxon>
        <taxon>Sphingobacteriaceae</taxon>
        <taxon>Pedobacter</taxon>
    </lineage>
</organism>
<protein>
    <submittedName>
        <fullName evidence="1">WG repeat-containing protein</fullName>
    </submittedName>
</protein>
<keyword evidence="2" id="KW-1185">Reference proteome</keyword>
<accession>A0ABW9JP50</accession>
<gene>
    <name evidence="1" type="ORF">E5L68_020105</name>
</gene>
<proteinExistence type="predicted"/>